<name>A0A8K0XMM2_9AGAR</name>
<keyword evidence="3" id="KW-0479">Metal-binding</keyword>
<dbReference type="Gene3D" id="3.60.21.10">
    <property type="match status" value="1"/>
</dbReference>
<reference evidence="13" key="1">
    <citation type="journal article" date="2021" name="New Phytol.">
        <title>Evolutionary innovations through gain and loss of genes in the ectomycorrhizal Boletales.</title>
        <authorList>
            <person name="Wu G."/>
            <person name="Miyauchi S."/>
            <person name="Morin E."/>
            <person name="Kuo A."/>
            <person name="Drula E."/>
            <person name="Varga T."/>
            <person name="Kohler A."/>
            <person name="Feng B."/>
            <person name="Cao Y."/>
            <person name="Lipzen A."/>
            <person name="Daum C."/>
            <person name="Hundley H."/>
            <person name="Pangilinan J."/>
            <person name="Johnson J."/>
            <person name="Barry K."/>
            <person name="LaButti K."/>
            <person name="Ng V."/>
            <person name="Ahrendt S."/>
            <person name="Min B."/>
            <person name="Choi I.G."/>
            <person name="Park H."/>
            <person name="Plett J.M."/>
            <person name="Magnuson J."/>
            <person name="Spatafora J.W."/>
            <person name="Nagy L.G."/>
            <person name="Henrissat B."/>
            <person name="Grigoriev I.V."/>
            <person name="Yang Z.L."/>
            <person name="Xu J."/>
            <person name="Martin F.M."/>
        </authorList>
    </citation>
    <scope>NUCLEOTIDE SEQUENCE</scope>
    <source>
        <strain evidence="13">KKN 215</strain>
    </source>
</reference>
<evidence type="ECO:0000256" key="2">
    <source>
        <dbReference type="ARBA" id="ARBA00008786"/>
    </source>
</evidence>
<dbReference type="InterPro" id="IPR004843">
    <property type="entry name" value="Calcineurin-like_PHP"/>
</dbReference>
<dbReference type="AlphaFoldDB" id="A0A8K0XMM2"/>
<keyword evidence="4" id="KW-0677">Repeat</keyword>
<dbReference type="Pfam" id="PF00515">
    <property type="entry name" value="TPR_1"/>
    <property type="match status" value="1"/>
</dbReference>
<dbReference type="SMART" id="SM00156">
    <property type="entry name" value="PP2Ac"/>
    <property type="match status" value="1"/>
</dbReference>
<dbReference type="InterPro" id="IPR019734">
    <property type="entry name" value="TPR_rpt"/>
</dbReference>
<accession>A0A8K0XMM2</accession>
<comment type="catalytic activity">
    <reaction evidence="10">
        <text>O-phospho-L-threonyl-[protein] + H2O = L-threonyl-[protein] + phosphate</text>
        <dbReference type="Rhea" id="RHEA:47004"/>
        <dbReference type="Rhea" id="RHEA-COMP:11060"/>
        <dbReference type="Rhea" id="RHEA-COMP:11605"/>
        <dbReference type="ChEBI" id="CHEBI:15377"/>
        <dbReference type="ChEBI" id="CHEBI:30013"/>
        <dbReference type="ChEBI" id="CHEBI:43474"/>
        <dbReference type="ChEBI" id="CHEBI:61977"/>
        <dbReference type="EC" id="3.1.3.16"/>
    </reaction>
</comment>
<dbReference type="SUPFAM" id="SSF48452">
    <property type="entry name" value="TPR-like"/>
    <property type="match status" value="1"/>
</dbReference>
<dbReference type="SUPFAM" id="SSF56300">
    <property type="entry name" value="Metallo-dependent phosphatases"/>
    <property type="match status" value="1"/>
</dbReference>
<keyword evidence="5 10" id="KW-0378">Hydrolase</keyword>
<dbReference type="PIRSF" id="PIRSF033096">
    <property type="entry name" value="PPPtase_5"/>
    <property type="match status" value="1"/>
</dbReference>
<dbReference type="Pfam" id="PF00149">
    <property type="entry name" value="Metallophos"/>
    <property type="match status" value="1"/>
</dbReference>
<dbReference type="PANTHER" id="PTHR45668">
    <property type="entry name" value="SERINE/THREONINE-PROTEIN PHOSPHATASE 5-RELATED"/>
    <property type="match status" value="1"/>
</dbReference>
<evidence type="ECO:0000256" key="5">
    <source>
        <dbReference type="ARBA" id="ARBA00022801"/>
    </source>
</evidence>
<dbReference type="GO" id="GO:0046872">
    <property type="term" value="F:metal ion binding"/>
    <property type="evidence" value="ECO:0007669"/>
    <property type="project" value="UniProtKB-KW"/>
</dbReference>
<dbReference type="OrthoDB" id="445564at2759"/>
<dbReference type="PROSITE" id="PS50005">
    <property type="entry name" value="TPR"/>
    <property type="match status" value="2"/>
</dbReference>
<comment type="similarity">
    <text evidence="2">Belongs to the PPP phosphatase family. PP-5 (PP-T) subfamily.</text>
</comment>
<evidence type="ECO:0000256" key="3">
    <source>
        <dbReference type="ARBA" id="ARBA00022723"/>
    </source>
</evidence>
<dbReference type="InterPro" id="IPR029052">
    <property type="entry name" value="Metallo-depent_PP-like"/>
</dbReference>
<dbReference type="EMBL" id="JAEVFJ010000027">
    <property type="protein sequence ID" value="KAH8093931.1"/>
    <property type="molecule type" value="Genomic_DNA"/>
</dbReference>
<comment type="caution">
    <text evidence="13">The sequence shown here is derived from an EMBL/GenBank/DDBJ whole genome shotgun (WGS) entry which is preliminary data.</text>
</comment>
<protein>
    <recommendedName>
        <fullName evidence="10">Serine/threonine-protein phosphatase</fullName>
        <ecNumber evidence="10">3.1.3.16</ecNumber>
    </recommendedName>
</protein>
<feature type="active site" description="Proton donor/acceptor" evidence="8">
    <location>
        <position position="324"/>
    </location>
</feature>
<evidence type="ECO:0000256" key="6">
    <source>
        <dbReference type="ARBA" id="ARBA00022803"/>
    </source>
</evidence>
<evidence type="ECO:0000256" key="9">
    <source>
        <dbReference type="PROSITE-ProRule" id="PRU00339"/>
    </source>
</evidence>
<dbReference type="EC" id="3.1.3.16" evidence="10"/>
<evidence type="ECO:0000313" key="13">
    <source>
        <dbReference type="EMBL" id="KAH8093931.1"/>
    </source>
</evidence>
<organism evidence="13 14">
    <name type="scientific">Cristinia sonorae</name>
    <dbReference type="NCBI Taxonomy" id="1940300"/>
    <lineage>
        <taxon>Eukaryota</taxon>
        <taxon>Fungi</taxon>
        <taxon>Dikarya</taxon>
        <taxon>Basidiomycota</taxon>
        <taxon>Agaricomycotina</taxon>
        <taxon>Agaricomycetes</taxon>
        <taxon>Agaricomycetidae</taxon>
        <taxon>Agaricales</taxon>
        <taxon>Pleurotineae</taxon>
        <taxon>Stephanosporaceae</taxon>
        <taxon>Cristinia</taxon>
    </lineage>
</organism>
<evidence type="ECO:0000256" key="7">
    <source>
        <dbReference type="ARBA" id="ARBA00023211"/>
    </source>
</evidence>
<dbReference type="PROSITE" id="PS50293">
    <property type="entry name" value="TPR_REGION"/>
    <property type="match status" value="1"/>
</dbReference>
<dbReference type="SMART" id="SM00028">
    <property type="entry name" value="TPR"/>
    <property type="match status" value="3"/>
</dbReference>
<evidence type="ECO:0000313" key="14">
    <source>
        <dbReference type="Proteomes" id="UP000813824"/>
    </source>
</evidence>
<evidence type="ECO:0000256" key="10">
    <source>
        <dbReference type="RuleBase" id="RU004273"/>
    </source>
</evidence>
<evidence type="ECO:0000259" key="12">
    <source>
        <dbReference type="PROSITE" id="PS00125"/>
    </source>
</evidence>
<evidence type="ECO:0000256" key="11">
    <source>
        <dbReference type="SAM" id="MobiDB-lite"/>
    </source>
</evidence>
<dbReference type="InterPro" id="IPR006186">
    <property type="entry name" value="Ser/Thr-sp_prot-phosphatase"/>
</dbReference>
<evidence type="ECO:0000256" key="8">
    <source>
        <dbReference type="PIRSR" id="PIRSR033096-1"/>
    </source>
</evidence>
<feature type="repeat" description="TPR" evidence="9">
    <location>
        <begin position="40"/>
        <end position="73"/>
    </location>
</feature>
<dbReference type="CDD" id="cd07417">
    <property type="entry name" value="MPP_PP5_C"/>
    <property type="match status" value="1"/>
</dbReference>
<gene>
    <name evidence="13" type="ORF">BXZ70DRAFT_1035070</name>
</gene>
<dbReference type="Gene3D" id="1.25.40.10">
    <property type="entry name" value="Tetratricopeptide repeat domain"/>
    <property type="match status" value="1"/>
</dbReference>
<evidence type="ECO:0000256" key="1">
    <source>
        <dbReference type="ARBA" id="ARBA00001936"/>
    </source>
</evidence>
<dbReference type="PANTHER" id="PTHR45668:SF5">
    <property type="entry name" value="SERINE_THREONINE-PROTEIN PHOSPHATASE 5"/>
    <property type="match status" value="1"/>
</dbReference>
<keyword evidence="14" id="KW-1185">Reference proteome</keyword>
<evidence type="ECO:0000256" key="4">
    <source>
        <dbReference type="ARBA" id="ARBA00022737"/>
    </source>
</evidence>
<keyword evidence="7" id="KW-0464">Manganese</keyword>
<dbReference type="Pfam" id="PF08321">
    <property type="entry name" value="PPP5"/>
    <property type="match status" value="1"/>
</dbReference>
<dbReference type="Proteomes" id="UP000813824">
    <property type="component" value="Unassembled WGS sequence"/>
</dbReference>
<feature type="compositionally biased region" description="Low complexity" evidence="11">
    <location>
        <begin position="1"/>
        <end position="21"/>
    </location>
</feature>
<dbReference type="InterPro" id="IPR011990">
    <property type="entry name" value="TPR-like_helical_dom_sf"/>
</dbReference>
<dbReference type="PRINTS" id="PR00114">
    <property type="entry name" value="STPHPHTASE"/>
</dbReference>
<dbReference type="PROSITE" id="PS00125">
    <property type="entry name" value="SER_THR_PHOSPHATASE"/>
    <property type="match status" value="1"/>
</dbReference>
<feature type="region of interest" description="Disordered" evidence="11">
    <location>
        <begin position="1"/>
        <end position="31"/>
    </location>
</feature>
<dbReference type="InterPro" id="IPR051134">
    <property type="entry name" value="PPP_phosphatase"/>
</dbReference>
<comment type="cofactor">
    <cofactor evidence="1">
        <name>Mn(2+)</name>
        <dbReference type="ChEBI" id="CHEBI:29035"/>
    </cofactor>
</comment>
<dbReference type="GO" id="GO:0004722">
    <property type="term" value="F:protein serine/threonine phosphatase activity"/>
    <property type="evidence" value="ECO:0007669"/>
    <property type="project" value="UniProtKB-EC"/>
</dbReference>
<proteinExistence type="inferred from homology"/>
<feature type="domain" description="Serine/threonine specific protein phosphatases" evidence="12">
    <location>
        <begin position="320"/>
        <end position="325"/>
    </location>
</feature>
<sequence length="544" mass="60737">MSSSGSSTPTTSTPPSSVPTSPTVPPVELKDVSDAAKAEAAKVKGEANTAFKEHDFNKAVSLYSKAIELNPKDATIWANRAFTRIKLEEHGYALKDANMAIQLDPKYSKAYYRRATCYLQTMRYKQAIADFKKVLQLEPKNDLVRSQLDATQKILRKVEFEKAITVEDEQSPVLRCLEIIKEGGCDLDRTYTGPKLPQDDDGKYTITLEFVHAMLEYFKEGKTLPRRYVWEIVIAVHDIFVKEETLVTLPLEEGMTCDVIGDVHGQFYDMLHLYSLTGEPTDKHCLLMNGDLVDRGSWSIEVILTAFAFKWLYPKNMFINRGNHETKDMNRTYGFEGEAKHKHGEQTYKLFAHVFTAMPLATLVSATKPPSNPGNAILSPEGRKRYFVVHGGLFSKDGVTLEDIRKVERIGRQPGQEGLMCESGFLCFLLLWTDPQDLPGRGPSKRGVGIAFGPDVTKRWCQANGVTGVIRSHEVRQDGYAIEHDGLCTTVFSAPNYVDQAGNRGAFIRIDAEGTQTYTQFDAKPHPPMKPMAYVSGGLASLLS</sequence>
<dbReference type="InterPro" id="IPR013235">
    <property type="entry name" value="PPP_dom"/>
</dbReference>
<feature type="repeat" description="TPR" evidence="9">
    <location>
        <begin position="108"/>
        <end position="141"/>
    </location>
</feature>
<dbReference type="InterPro" id="IPR041753">
    <property type="entry name" value="PP5_C"/>
</dbReference>
<keyword evidence="6 9" id="KW-0802">TPR repeat</keyword>